<feature type="binding site" evidence="10 11">
    <location>
        <position position="116"/>
    </location>
    <ligand>
        <name>[4Fe-4S] cluster</name>
        <dbReference type="ChEBI" id="CHEBI:49883"/>
        <label>2</label>
    </ligand>
</feature>
<dbReference type="GO" id="GO:0005886">
    <property type="term" value="C:plasma membrane"/>
    <property type="evidence" value="ECO:0007669"/>
    <property type="project" value="UniProtKB-SubCell"/>
</dbReference>
<dbReference type="Pfam" id="PF14697">
    <property type="entry name" value="Fer4_21"/>
    <property type="match status" value="1"/>
</dbReference>
<comment type="subunit">
    <text evidence="10">The complex is composed of six subunits: RnfA, RnfB, RnfC, RnfD, RnfE and RnfG.</text>
</comment>
<dbReference type="NCBIfam" id="NF003475">
    <property type="entry name" value="PRK05113.1"/>
    <property type="match status" value="1"/>
</dbReference>
<dbReference type="KEGG" id="blep:AL038_03670"/>
<feature type="region of interest" description="Hydrophobic" evidence="10">
    <location>
        <begin position="1"/>
        <end position="23"/>
    </location>
</feature>
<evidence type="ECO:0000259" key="12">
    <source>
        <dbReference type="PROSITE" id="PS51379"/>
    </source>
</evidence>
<comment type="subcellular location">
    <subcellularLocation>
        <location evidence="10">Cell inner membrane</location>
    </subcellularLocation>
</comment>
<feature type="binding site" evidence="10 11">
    <location>
        <position position="143"/>
    </location>
    <ligand>
        <name>[4Fe-4S] cluster</name>
        <dbReference type="ChEBI" id="CHEBI:49883"/>
        <label>3</label>
    </ligand>
</feature>
<keyword evidence="1 10" id="KW-0813">Transport</keyword>
<feature type="binding site" evidence="10 11">
    <location>
        <position position="54"/>
    </location>
    <ligand>
        <name>[4Fe-4S] cluster</name>
        <dbReference type="ChEBI" id="CHEBI:49883"/>
        <label>1</label>
    </ligand>
</feature>
<evidence type="ECO:0000256" key="6">
    <source>
        <dbReference type="ARBA" id="ARBA00022982"/>
    </source>
</evidence>
<feature type="binding site" evidence="10 11">
    <location>
        <position position="110"/>
    </location>
    <ligand>
        <name>[4Fe-4S] cluster</name>
        <dbReference type="ChEBI" id="CHEBI:49883"/>
        <label>2</label>
    </ligand>
</feature>
<dbReference type="InterPro" id="IPR016463">
    <property type="entry name" value="RnfB/RsxB_Proteobac"/>
</dbReference>
<dbReference type="PROSITE" id="PS51379">
    <property type="entry name" value="4FE4S_FER_2"/>
    <property type="match status" value="2"/>
</dbReference>
<keyword evidence="10" id="KW-0997">Cell inner membrane</keyword>
<dbReference type="PIRSF" id="PIRSF005784">
    <property type="entry name" value="Elect_transpt_RnfB"/>
    <property type="match status" value="1"/>
</dbReference>
<keyword evidence="8 10" id="KW-0411">Iron-sulfur</keyword>
<dbReference type="GO" id="GO:0009055">
    <property type="term" value="F:electron transfer activity"/>
    <property type="evidence" value="ECO:0007669"/>
    <property type="project" value="InterPro"/>
</dbReference>
<keyword evidence="5 10" id="KW-1278">Translocase</keyword>
<dbReference type="SUPFAM" id="SSF54862">
    <property type="entry name" value="4Fe-4S ferredoxins"/>
    <property type="match status" value="1"/>
</dbReference>
<keyword evidence="6 10" id="KW-0249">Electron transport</keyword>
<dbReference type="NCBIfam" id="TIGR01944">
    <property type="entry name" value="rnfB"/>
    <property type="match status" value="1"/>
</dbReference>
<evidence type="ECO:0000256" key="3">
    <source>
        <dbReference type="ARBA" id="ARBA00022723"/>
    </source>
</evidence>
<feature type="domain" description="4Fe-4S" evidence="13">
    <location>
        <begin position="29"/>
        <end position="88"/>
    </location>
</feature>
<feature type="binding site" evidence="10 11">
    <location>
        <position position="49"/>
    </location>
    <ligand>
        <name>[4Fe-4S] cluster</name>
        <dbReference type="ChEBI" id="CHEBI:49883"/>
        <label>1</label>
    </ligand>
</feature>
<dbReference type="STRING" id="288004.AL038_03670"/>
<dbReference type="InterPro" id="IPR017896">
    <property type="entry name" value="4Fe4S_Fe-S-bd"/>
</dbReference>
<dbReference type="HAMAP" id="MF_00463">
    <property type="entry name" value="RsxB_RnfB"/>
    <property type="match status" value="1"/>
</dbReference>
<evidence type="ECO:0000256" key="1">
    <source>
        <dbReference type="ARBA" id="ARBA00022448"/>
    </source>
</evidence>
<dbReference type="PROSITE" id="PS00198">
    <property type="entry name" value="4FE4S_FER_1"/>
    <property type="match status" value="2"/>
</dbReference>
<evidence type="ECO:0000256" key="7">
    <source>
        <dbReference type="ARBA" id="ARBA00023004"/>
    </source>
</evidence>
<dbReference type="Gene3D" id="3.30.70.20">
    <property type="match status" value="1"/>
</dbReference>
<feature type="domain" description="4Fe-4S ferredoxin-type" evidence="12">
    <location>
        <begin position="131"/>
        <end position="160"/>
    </location>
</feature>
<keyword evidence="3 10" id="KW-0479">Metal-binding</keyword>
<evidence type="ECO:0000256" key="4">
    <source>
        <dbReference type="ARBA" id="ARBA00022737"/>
    </source>
</evidence>
<dbReference type="AlphaFoldDB" id="A0A2N9YB21"/>
<evidence type="ECO:0000313" key="14">
    <source>
        <dbReference type="EMBL" id="AUI67650.1"/>
    </source>
</evidence>
<feature type="binding site" evidence="10 11">
    <location>
        <position position="113"/>
    </location>
    <ligand>
        <name>[4Fe-4S] cluster</name>
        <dbReference type="ChEBI" id="CHEBI:49883"/>
        <label>2</label>
    </ligand>
</feature>
<comment type="similarity">
    <text evidence="10">Belongs to the 4Fe4S bacterial-type ferredoxin family. RnfB subfamily.</text>
</comment>
<dbReference type="GO" id="GO:0046872">
    <property type="term" value="F:metal ion binding"/>
    <property type="evidence" value="ECO:0007669"/>
    <property type="project" value="UniProtKB-KW"/>
</dbReference>
<feature type="binding site" evidence="10 11">
    <location>
        <position position="120"/>
    </location>
    <ligand>
        <name>[4Fe-4S] cluster</name>
        <dbReference type="ChEBI" id="CHEBI:49883"/>
        <label>3</label>
    </ligand>
</feature>
<feature type="binding site" evidence="10 11">
    <location>
        <position position="140"/>
    </location>
    <ligand>
        <name>[4Fe-4S] cluster</name>
        <dbReference type="ChEBI" id="CHEBI:49883"/>
        <label>3</label>
    </ligand>
</feature>
<evidence type="ECO:0000256" key="9">
    <source>
        <dbReference type="ARBA" id="ARBA00023136"/>
    </source>
</evidence>
<accession>A0A2N9YB21</accession>
<dbReference type="GO" id="GO:0051539">
    <property type="term" value="F:4 iron, 4 sulfur cluster binding"/>
    <property type="evidence" value="ECO:0007669"/>
    <property type="project" value="UniProtKB-UniRule"/>
</dbReference>
<proteinExistence type="inferred from homology"/>
<keyword evidence="15" id="KW-1185">Reference proteome</keyword>
<feature type="binding site" evidence="10 11">
    <location>
        <position position="146"/>
    </location>
    <ligand>
        <name>[4Fe-4S] cluster</name>
        <dbReference type="ChEBI" id="CHEBI:49883"/>
        <label>3</label>
    </ligand>
</feature>
<dbReference type="PANTHER" id="PTHR43560:SF1">
    <property type="entry name" value="ION-TRANSLOCATING OXIDOREDUCTASE COMPLEX SUBUNIT B"/>
    <property type="match status" value="1"/>
</dbReference>
<name>A0A2N9YB21_9GAMM</name>
<dbReference type="InterPro" id="IPR010207">
    <property type="entry name" value="Elect_transpt_cplx_RnfB/RsxB"/>
</dbReference>
<dbReference type="EC" id="7.-.-.-" evidence="10"/>
<comment type="cofactor">
    <cofactor evidence="10 11">
        <name>[4Fe-4S] cluster</name>
        <dbReference type="ChEBI" id="CHEBI:49883"/>
    </cofactor>
    <text evidence="10 11">Binds 3 [4Fe-4S] clusters.</text>
</comment>
<keyword evidence="9 10" id="KW-0472">Membrane</keyword>
<protein>
    <recommendedName>
        <fullName evidence="10">Ion-translocating oxidoreductase complex subunit B</fullName>
        <ecNumber evidence="10">7.-.-.-</ecNumber>
    </recommendedName>
    <alternativeName>
        <fullName evidence="10">Rnf electron transport complex subunit B</fullName>
    </alternativeName>
</protein>
<gene>
    <name evidence="10" type="primary">rnfB</name>
    <name evidence="14" type="synonym">rsxB</name>
    <name evidence="14" type="ORF">BLE401_02350</name>
</gene>
<evidence type="ECO:0000256" key="8">
    <source>
        <dbReference type="ARBA" id="ARBA00023014"/>
    </source>
</evidence>
<comment type="caution">
    <text evidence="10">Lacks conserved residue(s) required for the propagation of feature annotation.</text>
</comment>
<dbReference type="InterPro" id="IPR007202">
    <property type="entry name" value="4Fe-4S_dom"/>
</dbReference>
<feature type="binding site" evidence="10 11">
    <location>
        <position position="150"/>
    </location>
    <ligand>
        <name>[4Fe-4S] cluster</name>
        <dbReference type="ChEBI" id="CHEBI:49883"/>
        <label>2</label>
    </ligand>
</feature>
<evidence type="ECO:0000256" key="5">
    <source>
        <dbReference type="ARBA" id="ARBA00022967"/>
    </source>
</evidence>
<dbReference type="Gene3D" id="1.10.15.40">
    <property type="entry name" value="Electron transport complex subunit B, putative Fe-S cluster"/>
    <property type="match status" value="1"/>
</dbReference>
<dbReference type="Proteomes" id="UP000234271">
    <property type="component" value="Chromosome"/>
</dbReference>
<dbReference type="PROSITE" id="PS51656">
    <property type="entry name" value="4FE4S"/>
    <property type="match status" value="1"/>
</dbReference>
<evidence type="ECO:0000259" key="13">
    <source>
        <dbReference type="PROSITE" id="PS51656"/>
    </source>
</evidence>
<dbReference type="RefSeq" id="WP_062149191.1">
    <property type="nucleotide sequence ID" value="NZ_CP012373.2"/>
</dbReference>
<evidence type="ECO:0000256" key="2">
    <source>
        <dbReference type="ARBA" id="ARBA00022485"/>
    </source>
</evidence>
<dbReference type="PANTHER" id="PTHR43560">
    <property type="entry name" value="ION-TRANSLOCATING OXIDOREDUCTASE COMPLEX SUBUNIT B"/>
    <property type="match status" value="1"/>
</dbReference>
<keyword evidence="4 10" id="KW-0677">Repeat</keyword>
<dbReference type="InterPro" id="IPR050395">
    <property type="entry name" value="4Fe4S_Ferredoxin_RnfB"/>
</dbReference>
<keyword evidence="7 10" id="KW-0408">Iron</keyword>
<dbReference type="OrthoDB" id="9789936at2"/>
<feature type="binding site" evidence="10 11">
    <location>
        <position position="71"/>
    </location>
    <ligand>
        <name>[4Fe-4S] cluster</name>
        <dbReference type="ChEBI" id="CHEBI:49883"/>
        <label>1</label>
    </ligand>
</feature>
<comment type="function">
    <text evidence="10">Part of a membrane-bound complex that couples electron transfer with translocation of ions across the membrane.</text>
</comment>
<sequence length="181" mass="18784">MVAAVFCLTILGFILGVGLGYAARVFKVETNPIVEEILAILPNSNCGQCGFPGCAGAADALAAGQAPITCCPPGGRALAEELAVKLNVSFDASAVEDKVPMLASIDETNCIGCARCIKHCPTDAIVGATKQIHAVIKDACTGCSACVDHCPTECLQMKPIDITLKTWRWNKPVELPVAVAA</sequence>
<dbReference type="Pfam" id="PF04060">
    <property type="entry name" value="FeS"/>
    <property type="match status" value="1"/>
</dbReference>
<dbReference type="EMBL" id="CP018889">
    <property type="protein sequence ID" value="AUI67650.1"/>
    <property type="molecule type" value="Genomic_DNA"/>
</dbReference>
<evidence type="ECO:0000256" key="10">
    <source>
        <dbReference type="HAMAP-Rule" id="MF_00463"/>
    </source>
</evidence>
<dbReference type="InterPro" id="IPR017900">
    <property type="entry name" value="4Fe4S_Fe_S_CS"/>
</dbReference>
<organism evidence="14 15">
    <name type="scientific">Beggiatoa leptomitoformis</name>
    <dbReference type="NCBI Taxonomy" id="288004"/>
    <lineage>
        <taxon>Bacteria</taxon>
        <taxon>Pseudomonadati</taxon>
        <taxon>Pseudomonadota</taxon>
        <taxon>Gammaproteobacteria</taxon>
        <taxon>Thiotrichales</taxon>
        <taxon>Thiotrichaceae</taxon>
        <taxon>Beggiatoa</taxon>
    </lineage>
</organism>
<keyword evidence="2 10" id="KW-0004">4Fe-4S</keyword>
<reference evidence="15" key="1">
    <citation type="submission" date="2016-12" db="EMBL/GenBank/DDBJ databases">
        <title>Complete Genome Sequence of Beggiatoa leptomitiformis D-401.</title>
        <authorList>
            <person name="Fomenkov A."/>
            <person name="Vincze T."/>
            <person name="Grabovich M."/>
            <person name="Anton B.P."/>
            <person name="Dubinina G."/>
            <person name="Orlova M."/>
            <person name="Belousova E."/>
            <person name="Roberts R.J."/>
        </authorList>
    </citation>
    <scope>NUCLEOTIDE SEQUENCE [LARGE SCALE GENOMIC DNA]</scope>
    <source>
        <strain evidence="15">D-401</strain>
    </source>
</reference>
<feature type="binding site" evidence="10 11">
    <location>
        <position position="46"/>
    </location>
    <ligand>
        <name>[4Fe-4S] cluster</name>
        <dbReference type="ChEBI" id="CHEBI:49883"/>
        <label>1</label>
    </ligand>
</feature>
<evidence type="ECO:0000256" key="11">
    <source>
        <dbReference type="PIRSR" id="PIRSR005784-1"/>
    </source>
</evidence>
<feature type="domain" description="4Fe-4S ferredoxin-type" evidence="12">
    <location>
        <begin position="101"/>
        <end position="130"/>
    </location>
</feature>
<evidence type="ECO:0000313" key="15">
    <source>
        <dbReference type="Proteomes" id="UP000234271"/>
    </source>
</evidence>
<dbReference type="GO" id="GO:0022900">
    <property type="term" value="P:electron transport chain"/>
    <property type="evidence" value="ECO:0007669"/>
    <property type="project" value="UniProtKB-UniRule"/>
</dbReference>
<keyword evidence="10" id="KW-1003">Cell membrane</keyword>